<dbReference type="InterPro" id="IPR053134">
    <property type="entry name" value="RNA-dir_DNA_polymerase"/>
</dbReference>
<gene>
    <name evidence="1" type="ORF">JOB18_044254</name>
</gene>
<name>A0AAV6PZJ8_SOLSE</name>
<keyword evidence="2" id="KW-1185">Reference proteome</keyword>
<organism evidence="1 2">
    <name type="scientific">Solea senegalensis</name>
    <name type="common">Senegalese sole</name>
    <dbReference type="NCBI Taxonomy" id="28829"/>
    <lineage>
        <taxon>Eukaryota</taxon>
        <taxon>Metazoa</taxon>
        <taxon>Chordata</taxon>
        <taxon>Craniata</taxon>
        <taxon>Vertebrata</taxon>
        <taxon>Euteleostomi</taxon>
        <taxon>Actinopterygii</taxon>
        <taxon>Neopterygii</taxon>
        <taxon>Teleostei</taxon>
        <taxon>Neoteleostei</taxon>
        <taxon>Acanthomorphata</taxon>
        <taxon>Carangaria</taxon>
        <taxon>Pleuronectiformes</taxon>
        <taxon>Pleuronectoidei</taxon>
        <taxon>Soleidae</taxon>
        <taxon>Solea</taxon>
    </lineage>
</organism>
<proteinExistence type="predicted"/>
<sequence length="412" mass="46987">MEDEPDPLLYLEKCNDFLALNPLTDEELMATLRNVLHGTARDWRNWVRLNTHTWSDFREKFCAAFLSEDYEDELAERVRTRVQGEGESIRDFAFSSIGHCTVPYTDPFGRLRLDAVQESHLEEHVKPQLHNLLLNNVDVCTTKVGRTEMLRHQIFLTNPVPIRQKSYRISPPKQKVLKELIEDMLKDDVIEPSCSALASPVVLIPKKEGKPRFCVDYRKVEEPSNQTSPVSSSLMVVPHENIIPANMVIGTVTWDIVDKCSWGYQPSLFPEQEQEASVPSVTALIKHCHCTWLPPLSTPLHSSNRYQRVPTMLASKLTLFWLAKVNTDELNAQQASLGQDQESLMQDVPTRWNSTFEMIKPLRRNRDPLHTMLTQQKHNVTLSTNAGKIQEACKAGETPGTMQVWSTKIACS</sequence>
<evidence type="ECO:0008006" key="3">
    <source>
        <dbReference type="Google" id="ProtNLM"/>
    </source>
</evidence>
<accession>A0AAV6PZJ8</accession>
<dbReference type="AlphaFoldDB" id="A0AAV6PZJ8"/>
<dbReference type="Proteomes" id="UP000693946">
    <property type="component" value="Linkage Group LG8"/>
</dbReference>
<comment type="caution">
    <text evidence="1">The sequence shown here is derived from an EMBL/GenBank/DDBJ whole genome shotgun (WGS) entry which is preliminary data.</text>
</comment>
<reference evidence="1 2" key="1">
    <citation type="journal article" date="2021" name="Sci. Rep.">
        <title>Chromosome anchoring in Senegalese sole (Solea senegalensis) reveals sex-associated markers and genome rearrangements in flatfish.</title>
        <authorList>
            <person name="Guerrero-Cozar I."/>
            <person name="Gomez-Garrido J."/>
            <person name="Berbel C."/>
            <person name="Martinez-Blanch J.F."/>
            <person name="Alioto T."/>
            <person name="Claros M.G."/>
            <person name="Gagnaire P.A."/>
            <person name="Manchado M."/>
        </authorList>
    </citation>
    <scope>NUCLEOTIDE SEQUENCE [LARGE SCALE GENOMIC DNA]</scope>
    <source>
        <strain evidence="1">Sse05_10M</strain>
    </source>
</reference>
<evidence type="ECO:0000313" key="2">
    <source>
        <dbReference type="Proteomes" id="UP000693946"/>
    </source>
</evidence>
<dbReference type="EMBL" id="JAGKHQ010000020">
    <property type="protein sequence ID" value="KAG7480145.1"/>
    <property type="molecule type" value="Genomic_DNA"/>
</dbReference>
<protein>
    <recommendedName>
        <fullName evidence="3">Retrotransposon gag domain-containing protein</fullName>
    </recommendedName>
</protein>
<dbReference type="PANTHER" id="PTHR24559">
    <property type="entry name" value="TRANSPOSON TY3-I GAG-POL POLYPROTEIN"/>
    <property type="match status" value="1"/>
</dbReference>
<evidence type="ECO:0000313" key="1">
    <source>
        <dbReference type="EMBL" id="KAG7480145.1"/>
    </source>
</evidence>